<reference evidence="2" key="1">
    <citation type="submission" date="2023-10" db="EMBL/GenBank/DDBJ databases">
        <title>Genome assemblies of two species of porcelain crab, Petrolisthes cinctipes and Petrolisthes manimaculis (Anomura: Porcellanidae).</title>
        <authorList>
            <person name="Angst P."/>
        </authorList>
    </citation>
    <scope>NUCLEOTIDE SEQUENCE</scope>
    <source>
        <strain evidence="2">PB745_01</strain>
        <tissue evidence="2">Gill</tissue>
    </source>
</reference>
<feature type="region of interest" description="Disordered" evidence="1">
    <location>
        <begin position="46"/>
        <end position="66"/>
    </location>
</feature>
<keyword evidence="3" id="KW-1185">Reference proteome</keyword>
<evidence type="ECO:0000313" key="2">
    <source>
        <dbReference type="EMBL" id="KAK3888155.1"/>
    </source>
</evidence>
<organism evidence="2 3">
    <name type="scientific">Petrolisthes cinctipes</name>
    <name type="common">Flat porcelain crab</name>
    <dbReference type="NCBI Taxonomy" id="88211"/>
    <lineage>
        <taxon>Eukaryota</taxon>
        <taxon>Metazoa</taxon>
        <taxon>Ecdysozoa</taxon>
        <taxon>Arthropoda</taxon>
        <taxon>Crustacea</taxon>
        <taxon>Multicrustacea</taxon>
        <taxon>Malacostraca</taxon>
        <taxon>Eumalacostraca</taxon>
        <taxon>Eucarida</taxon>
        <taxon>Decapoda</taxon>
        <taxon>Pleocyemata</taxon>
        <taxon>Anomura</taxon>
        <taxon>Galatheoidea</taxon>
        <taxon>Porcellanidae</taxon>
        <taxon>Petrolisthes</taxon>
    </lineage>
</organism>
<dbReference type="AlphaFoldDB" id="A0AAE1GAB0"/>
<evidence type="ECO:0000313" key="3">
    <source>
        <dbReference type="Proteomes" id="UP001286313"/>
    </source>
</evidence>
<dbReference type="EMBL" id="JAWQEG010000583">
    <property type="protein sequence ID" value="KAK3888155.1"/>
    <property type="molecule type" value="Genomic_DNA"/>
</dbReference>
<comment type="caution">
    <text evidence="2">The sequence shown here is derived from an EMBL/GenBank/DDBJ whole genome shotgun (WGS) entry which is preliminary data.</text>
</comment>
<feature type="compositionally biased region" description="Basic and acidic residues" evidence="1">
    <location>
        <begin position="57"/>
        <end position="66"/>
    </location>
</feature>
<sequence length="66" mass="7494">MLCAAYGYKEREKEKSDPSIIFHKCGNRAFAANHTQPPRGYLHPMMMAKGSPHPHNKRDLHFASKG</sequence>
<dbReference type="Proteomes" id="UP001286313">
    <property type="component" value="Unassembled WGS sequence"/>
</dbReference>
<protein>
    <submittedName>
        <fullName evidence="2">Uncharacterized protein</fullName>
    </submittedName>
</protein>
<gene>
    <name evidence="2" type="ORF">Pcinc_007770</name>
</gene>
<evidence type="ECO:0000256" key="1">
    <source>
        <dbReference type="SAM" id="MobiDB-lite"/>
    </source>
</evidence>
<accession>A0AAE1GAB0</accession>
<name>A0AAE1GAB0_PETCI</name>
<proteinExistence type="predicted"/>